<comment type="caution">
    <text evidence="2">The sequence shown here is derived from an EMBL/GenBank/DDBJ whole genome shotgun (WGS) entry which is preliminary data.</text>
</comment>
<reference evidence="3" key="1">
    <citation type="journal article" date="2019" name="Int. J. Syst. Evol. Microbiol.">
        <title>The Global Catalogue of Microorganisms (GCM) 10K type strain sequencing project: providing services to taxonomists for standard genome sequencing and annotation.</title>
        <authorList>
            <consortium name="The Broad Institute Genomics Platform"/>
            <consortium name="The Broad Institute Genome Sequencing Center for Infectious Disease"/>
            <person name="Wu L."/>
            <person name="Ma J."/>
        </authorList>
    </citation>
    <scope>NUCLEOTIDE SEQUENCE [LARGE SCALE GENOMIC DNA]</scope>
    <source>
        <strain evidence="3">CGMCC 1.12371</strain>
    </source>
</reference>
<name>A0ABW2QKI0_9BURK</name>
<dbReference type="InterPro" id="IPR021379">
    <property type="entry name" value="DUF3012"/>
</dbReference>
<sequence>MTPMKRKLVSVCLMVWLAGLVGCAPEVGSDKWCQQLKDKPKGDWSMNEATDFAQHCILK</sequence>
<accession>A0ABW2QKI0</accession>
<evidence type="ECO:0000313" key="3">
    <source>
        <dbReference type="Proteomes" id="UP001596501"/>
    </source>
</evidence>
<feature type="chain" id="PRO_5046990430" evidence="1">
    <location>
        <begin position="25"/>
        <end position="59"/>
    </location>
</feature>
<protein>
    <submittedName>
        <fullName evidence="2">DUF3012 domain-containing protein</fullName>
    </submittedName>
</protein>
<dbReference type="RefSeq" id="WP_382221198.1">
    <property type="nucleotide sequence ID" value="NZ_JBHTCA010000004.1"/>
</dbReference>
<evidence type="ECO:0000313" key="2">
    <source>
        <dbReference type="EMBL" id="MFC7408622.1"/>
    </source>
</evidence>
<dbReference type="PROSITE" id="PS51257">
    <property type="entry name" value="PROKAR_LIPOPROTEIN"/>
    <property type="match status" value="1"/>
</dbReference>
<dbReference type="EMBL" id="JBHTCA010000004">
    <property type="protein sequence ID" value="MFC7408622.1"/>
    <property type="molecule type" value="Genomic_DNA"/>
</dbReference>
<gene>
    <name evidence="2" type="ORF">ACFQPB_07090</name>
</gene>
<keyword evidence="1" id="KW-0732">Signal</keyword>
<dbReference type="Pfam" id="PF11216">
    <property type="entry name" value="DUF3012"/>
    <property type="match status" value="1"/>
</dbReference>
<dbReference type="Proteomes" id="UP001596501">
    <property type="component" value="Unassembled WGS sequence"/>
</dbReference>
<feature type="signal peptide" evidence="1">
    <location>
        <begin position="1"/>
        <end position="24"/>
    </location>
</feature>
<organism evidence="2 3">
    <name type="scientific">Hydrogenophaga atypica</name>
    <dbReference type="NCBI Taxonomy" id="249409"/>
    <lineage>
        <taxon>Bacteria</taxon>
        <taxon>Pseudomonadati</taxon>
        <taxon>Pseudomonadota</taxon>
        <taxon>Betaproteobacteria</taxon>
        <taxon>Burkholderiales</taxon>
        <taxon>Comamonadaceae</taxon>
        <taxon>Hydrogenophaga</taxon>
    </lineage>
</organism>
<keyword evidence="3" id="KW-1185">Reference proteome</keyword>
<evidence type="ECO:0000256" key="1">
    <source>
        <dbReference type="SAM" id="SignalP"/>
    </source>
</evidence>
<proteinExistence type="predicted"/>